<evidence type="ECO:0000256" key="4">
    <source>
        <dbReference type="ARBA" id="ARBA00023274"/>
    </source>
</evidence>
<organism evidence="5 6">
    <name type="scientific">Cimex lectularius</name>
    <name type="common">Bed bug</name>
    <name type="synonym">Acanthia lectularia</name>
    <dbReference type="NCBI Taxonomy" id="79782"/>
    <lineage>
        <taxon>Eukaryota</taxon>
        <taxon>Metazoa</taxon>
        <taxon>Ecdysozoa</taxon>
        <taxon>Arthropoda</taxon>
        <taxon>Hexapoda</taxon>
        <taxon>Insecta</taxon>
        <taxon>Pterygota</taxon>
        <taxon>Neoptera</taxon>
        <taxon>Paraneoptera</taxon>
        <taxon>Hemiptera</taxon>
        <taxon>Heteroptera</taxon>
        <taxon>Panheteroptera</taxon>
        <taxon>Cimicomorpha</taxon>
        <taxon>Cimicidae</taxon>
        <taxon>Cimex</taxon>
    </lineage>
</organism>
<dbReference type="Pfam" id="PF07147">
    <property type="entry name" value="PDCD9"/>
    <property type="match status" value="1"/>
</dbReference>
<dbReference type="GeneID" id="106666483"/>
<dbReference type="InterPro" id="IPR010793">
    <property type="entry name" value="Ribosomal_mL37/mL65"/>
</dbReference>
<keyword evidence="6" id="KW-1185">Reference proteome</keyword>
<evidence type="ECO:0008006" key="7">
    <source>
        <dbReference type="Google" id="ProtNLM"/>
    </source>
</evidence>
<dbReference type="GO" id="GO:0005762">
    <property type="term" value="C:mitochondrial large ribosomal subunit"/>
    <property type="evidence" value="ECO:0007669"/>
    <property type="project" value="TreeGrafter"/>
</dbReference>
<dbReference type="GO" id="GO:0006412">
    <property type="term" value="P:translation"/>
    <property type="evidence" value="ECO:0007669"/>
    <property type="project" value="InterPro"/>
</dbReference>
<name>A0A8I6RPU2_CIMLE</name>
<evidence type="ECO:0000313" key="6">
    <source>
        <dbReference type="Proteomes" id="UP000494040"/>
    </source>
</evidence>
<evidence type="ECO:0000256" key="2">
    <source>
        <dbReference type="ARBA" id="ARBA00022980"/>
    </source>
</evidence>
<evidence type="ECO:0000313" key="5">
    <source>
        <dbReference type="EnsemblMetazoa" id="XP_014249199.1"/>
    </source>
</evidence>
<dbReference type="PANTHER" id="PTHR13014:SF3">
    <property type="entry name" value="LARGE RIBOSOMAL SUBUNIT PROTEIN ML65"/>
    <property type="match status" value="1"/>
</dbReference>
<proteinExistence type="predicted"/>
<sequence length="563" mass="67033">MKIVRKFSFILRRNYCSTSLIETNEAKYPPILDLSPEAVKVRERQEKAKNIEVMNTVEEKLFAINLDKYYGWNSLILTEGVYPYKFMPFAKHVTRTYVHEVSREEFHNIQKTVVDENKELVERIRPYLQEALLLELNCKKKKIDVESEFFKSQSDINNEASRPILESINQILLSSLSTQYPHLLETMVDYNPRVEAFWLVGNFQPSQQLIDEREKFNKDNEGERNVQLLNTTELVEHWVQYFGKPLLQLRATLPLQVLDTERIPEYNQNKEPNVLVPKMDHDPSLSYNLNFQRRFGTNIPGFWPGDKHEFGILSYHQQGHVVDRPPHFGEKELKETLQAQAVLAGFSWTHAQACYQGFSTYSDVTYPFVSQHILSDGRNFSFYLYQLNTTLLHSDFTEKNPRLNVCVALPSSQLYQEIKGNEFVGWDDSVLSTLISCYLNQPQVRSGVDLKPFLNPAEQKLAEIEDEERRKWLHKQFKHMYSNRPRHKLPYEIYDWERIYKIKFNTRMLEARNRPFERGQNPLEERKYYEHMHEYIPKKFRPKKRHWMGWRAKFAKTYYPEKF</sequence>
<dbReference type="InterPro" id="IPR039982">
    <property type="entry name" value="Ribosomal_mL65"/>
</dbReference>
<comment type="subcellular location">
    <subcellularLocation>
        <location evidence="1">Mitochondrion</location>
    </subcellularLocation>
</comment>
<dbReference type="Proteomes" id="UP000494040">
    <property type="component" value="Unassembled WGS sequence"/>
</dbReference>
<dbReference type="PANTHER" id="PTHR13014">
    <property type="entry name" value="MITOCHONDRIAL 28S RIBOSOMAL PROTEIN S30/P52 PRO-APOTOTIC PROTEIN"/>
    <property type="match status" value="1"/>
</dbReference>
<reference evidence="5" key="1">
    <citation type="submission" date="2022-01" db="UniProtKB">
        <authorList>
            <consortium name="EnsemblMetazoa"/>
        </authorList>
    </citation>
    <scope>IDENTIFICATION</scope>
</reference>
<dbReference type="CTD" id="10884"/>
<dbReference type="OMA" id="VNMPRYY"/>
<keyword evidence="4" id="KW-0687">Ribonucleoprotein</keyword>
<evidence type="ECO:0000256" key="1">
    <source>
        <dbReference type="ARBA" id="ARBA00004173"/>
    </source>
</evidence>
<dbReference type="AlphaFoldDB" id="A0A8I6RPU2"/>
<dbReference type="KEGG" id="clec:106666483"/>
<keyword evidence="3" id="KW-0496">Mitochondrion</keyword>
<dbReference type="RefSeq" id="XP_014249199.1">
    <property type="nucleotide sequence ID" value="XM_014393713.2"/>
</dbReference>
<dbReference type="EnsemblMetazoa" id="XM_014393713.2">
    <property type="protein sequence ID" value="XP_014249199.1"/>
    <property type="gene ID" value="LOC106666483"/>
</dbReference>
<dbReference type="OrthoDB" id="6041973at2759"/>
<keyword evidence="2" id="KW-0689">Ribosomal protein</keyword>
<evidence type="ECO:0000256" key="3">
    <source>
        <dbReference type="ARBA" id="ARBA00023128"/>
    </source>
</evidence>
<protein>
    <recommendedName>
        <fullName evidence="7">28S ribosomal protein S30, mitochondrial</fullName>
    </recommendedName>
</protein>
<accession>A0A8I6RPU2</accession>
<dbReference type="GO" id="GO:0003735">
    <property type="term" value="F:structural constituent of ribosome"/>
    <property type="evidence" value="ECO:0007669"/>
    <property type="project" value="InterPro"/>
</dbReference>